<evidence type="ECO:0000313" key="8">
    <source>
        <dbReference type="EMBL" id="QBE99208.1"/>
    </source>
</evidence>
<feature type="transmembrane region" description="Helical" evidence="6">
    <location>
        <begin position="319"/>
        <end position="341"/>
    </location>
</feature>
<evidence type="ECO:0000313" key="9">
    <source>
        <dbReference type="Proteomes" id="UP000289794"/>
    </source>
</evidence>
<evidence type="ECO:0000256" key="6">
    <source>
        <dbReference type="SAM" id="Phobius"/>
    </source>
</evidence>
<dbReference type="EMBL" id="CP035945">
    <property type="protein sequence ID" value="QBE99208.1"/>
    <property type="molecule type" value="Genomic_DNA"/>
</dbReference>
<name>A0A4V0Z864_9FIRM</name>
<dbReference type="InterPro" id="IPR036259">
    <property type="entry name" value="MFS_trans_sf"/>
</dbReference>
<feature type="transmembrane region" description="Helical" evidence="6">
    <location>
        <begin position="83"/>
        <end position="103"/>
    </location>
</feature>
<dbReference type="GO" id="GO:0005886">
    <property type="term" value="C:plasma membrane"/>
    <property type="evidence" value="ECO:0007669"/>
    <property type="project" value="UniProtKB-SubCell"/>
</dbReference>
<dbReference type="Pfam" id="PF07690">
    <property type="entry name" value="MFS_1"/>
    <property type="match status" value="1"/>
</dbReference>
<accession>A0A4V0Z864</accession>
<dbReference type="InterPro" id="IPR020846">
    <property type="entry name" value="MFS_dom"/>
</dbReference>
<feature type="transmembrane region" description="Helical" evidence="6">
    <location>
        <begin position="353"/>
        <end position="373"/>
    </location>
</feature>
<dbReference type="PROSITE" id="PS50850">
    <property type="entry name" value="MFS"/>
    <property type="match status" value="1"/>
</dbReference>
<dbReference type="InterPro" id="IPR052528">
    <property type="entry name" value="Sugar_transport-like"/>
</dbReference>
<feature type="transmembrane region" description="Helical" evidence="6">
    <location>
        <begin position="16"/>
        <end position="44"/>
    </location>
</feature>
<evidence type="ECO:0000256" key="1">
    <source>
        <dbReference type="ARBA" id="ARBA00004651"/>
    </source>
</evidence>
<keyword evidence="3 6" id="KW-0812">Transmembrane</keyword>
<feature type="transmembrane region" description="Helical" evidence="6">
    <location>
        <begin position="228"/>
        <end position="245"/>
    </location>
</feature>
<organism evidence="8 9">
    <name type="scientific">Blautia producta</name>
    <dbReference type="NCBI Taxonomy" id="33035"/>
    <lineage>
        <taxon>Bacteria</taxon>
        <taxon>Bacillati</taxon>
        <taxon>Bacillota</taxon>
        <taxon>Clostridia</taxon>
        <taxon>Lachnospirales</taxon>
        <taxon>Lachnospiraceae</taxon>
        <taxon>Blautia</taxon>
    </lineage>
</organism>
<evidence type="ECO:0000256" key="3">
    <source>
        <dbReference type="ARBA" id="ARBA00022692"/>
    </source>
</evidence>
<evidence type="ECO:0000256" key="4">
    <source>
        <dbReference type="ARBA" id="ARBA00022989"/>
    </source>
</evidence>
<comment type="subcellular location">
    <subcellularLocation>
        <location evidence="1">Cell membrane</location>
        <topology evidence="1">Multi-pass membrane protein</topology>
    </subcellularLocation>
</comment>
<dbReference type="AlphaFoldDB" id="A0A4V0Z864"/>
<dbReference type="InterPro" id="IPR011701">
    <property type="entry name" value="MFS"/>
</dbReference>
<gene>
    <name evidence="8" type="ORF">PMF13cell1_04781</name>
</gene>
<dbReference type="Proteomes" id="UP000289794">
    <property type="component" value="Chromosome"/>
</dbReference>
<evidence type="ECO:0000256" key="2">
    <source>
        <dbReference type="ARBA" id="ARBA00022448"/>
    </source>
</evidence>
<dbReference type="RefSeq" id="WP_130182364.1">
    <property type="nucleotide sequence ID" value="NZ_CP035945.1"/>
</dbReference>
<feature type="transmembrane region" description="Helical" evidence="6">
    <location>
        <begin position="265"/>
        <end position="282"/>
    </location>
</feature>
<keyword evidence="4 6" id="KW-1133">Transmembrane helix</keyword>
<dbReference type="KEGG" id="bpro:PMF13cell1_04781"/>
<dbReference type="PANTHER" id="PTHR23526">
    <property type="entry name" value="INTEGRAL MEMBRANE TRANSPORT PROTEIN-RELATED"/>
    <property type="match status" value="1"/>
</dbReference>
<evidence type="ECO:0000259" key="7">
    <source>
        <dbReference type="PROSITE" id="PS50850"/>
    </source>
</evidence>
<keyword evidence="2" id="KW-0813">Transport</keyword>
<feature type="domain" description="Major facilitator superfamily (MFS) profile" evidence="7">
    <location>
        <begin position="226"/>
        <end position="429"/>
    </location>
</feature>
<sequence length="429" mass="47461">MFANKKERILDTGPRICFFLQTAFGTSFAYLTSGVFLSGFALSIGAGDVLVSYLSVIVNICGVLILAFAAYLERFQSRKKLTVILTILSRTATLFIIVIPVAVPGQMRIGVFVFMVVLAFTLQAQTTVVLNQWMMGFMDEKKSGRYISLRQTLTLGVTVILSVAGGFWMDFMKGEYLGFAVLFAAAAVMSVCEIILLLRTPDSAPYRPLKNVCRLGDALKVPLGDRRFMGFVVYILAFYLLLNISDSFTMVYMMKYLALPYKTVTAMYMIISLPQIVLLGFWGRVSDKRGHEFVLKTSIWLFAGETLFMSFAGPKNCLLFIPIAFLTSSVGNAGFVVAVFNRRYELMPRDNRIMYDNFYTAVIGAGFILGPMIGGAVKSFLEAGAAVQSAAAIHGIHCLYLISTAGILLLQVIYYRVQGKREVCVHVKG</sequence>
<dbReference type="GO" id="GO:0022857">
    <property type="term" value="F:transmembrane transporter activity"/>
    <property type="evidence" value="ECO:0007669"/>
    <property type="project" value="InterPro"/>
</dbReference>
<protein>
    <recommendedName>
        <fullName evidence="7">Major facilitator superfamily (MFS) profile domain-containing protein</fullName>
    </recommendedName>
</protein>
<proteinExistence type="predicted"/>
<feature type="transmembrane region" description="Helical" evidence="6">
    <location>
        <begin position="50"/>
        <end position="71"/>
    </location>
</feature>
<evidence type="ECO:0000256" key="5">
    <source>
        <dbReference type="ARBA" id="ARBA00023136"/>
    </source>
</evidence>
<dbReference type="SUPFAM" id="SSF103473">
    <property type="entry name" value="MFS general substrate transporter"/>
    <property type="match status" value="1"/>
</dbReference>
<feature type="transmembrane region" description="Helical" evidence="6">
    <location>
        <begin position="152"/>
        <end position="171"/>
    </location>
</feature>
<feature type="transmembrane region" description="Helical" evidence="6">
    <location>
        <begin position="109"/>
        <end position="131"/>
    </location>
</feature>
<dbReference type="PANTHER" id="PTHR23526:SF2">
    <property type="entry name" value="MAJOR FACILITATOR SUPERFAMILY (MFS) PROFILE DOMAIN-CONTAINING PROTEIN"/>
    <property type="match status" value="1"/>
</dbReference>
<feature type="transmembrane region" description="Helical" evidence="6">
    <location>
        <begin position="177"/>
        <end position="198"/>
    </location>
</feature>
<feature type="transmembrane region" description="Helical" evidence="6">
    <location>
        <begin position="393"/>
        <end position="415"/>
    </location>
</feature>
<dbReference type="Gene3D" id="1.20.1250.20">
    <property type="entry name" value="MFS general substrate transporter like domains"/>
    <property type="match status" value="1"/>
</dbReference>
<reference evidence="8 9" key="1">
    <citation type="submission" date="2019-01" db="EMBL/GenBank/DDBJ databases">
        <title>PMF-metabolizing Aryl O-demethylase.</title>
        <authorList>
            <person name="Kim M."/>
        </authorList>
    </citation>
    <scope>NUCLEOTIDE SEQUENCE [LARGE SCALE GENOMIC DNA]</scope>
    <source>
        <strain evidence="8 9">PMF1</strain>
    </source>
</reference>
<keyword evidence="5 6" id="KW-0472">Membrane</keyword>